<dbReference type="PANTHER" id="PTHR28047">
    <property type="entry name" value="PROTEIN DCG1"/>
    <property type="match status" value="1"/>
</dbReference>
<organism evidence="2 3">
    <name type="scientific">Ralstonia psammae</name>
    <dbReference type="NCBI Taxonomy" id="3058598"/>
    <lineage>
        <taxon>Bacteria</taxon>
        <taxon>Pseudomonadati</taxon>
        <taxon>Pseudomonadota</taxon>
        <taxon>Betaproteobacteria</taxon>
        <taxon>Burkholderiales</taxon>
        <taxon>Burkholderiaceae</taxon>
        <taxon>Ralstonia</taxon>
    </lineage>
</organism>
<dbReference type="InterPro" id="IPR053714">
    <property type="entry name" value="Iso_Racemase_Enz_sf"/>
</dbReference>
<dbReference type="Pfam" id="PF01177">
    <property type="entry name" value="Asp_Glu_race"/>
    <property type="match status" value="1"/>
</dbReference>
<comment type="similarity">
    <text evidence="1">Belongs to the HyuE racemase family.</text>
</comment>
<dbReference type="EC" id="5.1.99.5" evidence="2"/>
<dbReference type="PANTHER" id="PTHR28047:SF5">
    <property type="entry name" value="PROTEIN DCG1"/>
    <property type="match status" value="1"/>
</dbReference>
<comment type="caution">
    <text evidence="2">The sequence shown here is derived from an EMBL/GenBank/DDBJ whole genome shotgun (WGS) entry which is preliminary data.</text>
</comment>
<accession>A0ABN9IH72</accession>
<reference evidence="2 3" key="1">
    <citation type="submission" date="2023-07" db="EMBL/GenBank/DDBJ databases">
        <authorList>
            <person name="Peeters C."/>
        </authorList>
    </citation>
    <scope>NUCLEOTIDE SEQUENCE [LARGE SCALE GENOMIC DNA]</scope>
    <source>
        <strain evidence="2 3">LMG 19083</strain>
    </source>
</reference>
<evidence type="ECO:0000256" key="1">
    <source>
        <dbReference type="ARBA" id="ARBA00038414"/>
    </source>
</evidence>
<dbReference type="InterPro" id="IPR015942">
    <property type="entry name" value="Asp/Glu/hydantoin_racemase"/>
</dbReference>
<keyword evidence="3" id="KW-1185">Reference proteome</keyword>
<dbReference type="InterPro" id="IPR052186">
    <property type="entry name" value="Hydantoin_racemase-like"/>
</dbReference>
<gene>
    <name evidence="2" type="primary">hyuA_1</name>
    <name evidence="2" type="ORF">LMG19083_00577</name>
</gene>
<evidence type="ECO:0000313" key="3">
    <source>
        <dbReference type="Proteomes" id="UP001189813"/>
    </source>
</evidence>
<dbReference type="Proteomes" id="UP001189813">
    <property type="component" value="Unassembled WGS sequence"/>
</dbReference>
<proteinExistence type="inferred from homology"/>
<name>A0ABN9IH72_9RALS</name>
<dbReference type="GO" id="GO:0036348">
    <property type="term" value="F:hydantoin racemase activity"/>
    <property type="evidence" value="ECO:0007669"/>
    <property type="project" value="UniProtKB-EC"/>
</dbReference>
<keyword evidence="2" id="KW-0413">Isomerase</keyword>
<evidence type="ECO:0000313" key="2">
    <source>
        <dbReference type="EMBL" id="CAJ0779754.1"/>
    </source>
</evidence>
<protein>
    <submittedName>
        <fullName evidence="2">Hydantoin racemase</fullName>
        <ecNumber evidence="2">5.1.99.5</ecNumber>
    </submittedName>
</protein>
<dbReference type="EMBL" id="CATZBU010000001">
    <property type="protein sequence ID" value="CAJ0779754.1"/>
    <property type="molecule type" value="Genomic_DNA"/>
</dbReference>
<sequence length="247" mass="25475">MLTERAPMTLATESAGPRRLLLINPNTTGALTQTLTRFVQAALPGDVIVESITARFGAPYIATEVGYAVAAHAALDAWSTAQHPAPDAAIIGCFGDPGLFALREVAPCPVTGLAEAALMEAAAYGTCAVITGGHAWGPILERLLPTLEDGHTVRDIHTVELDGAALYAAPDAAEQILIGACTTVLRRQPVDAIVLGGAGLAGLAQRLQPHVPVPLVDSVTAAARQVWHAPRGGHGVLPAWIEPAAHA</sequence>
<dbReference type="Gene3D" id="3.40.50.12500">
    <property type="match status" value="1"/>
</dbReference>